<feature type="region of interest" description="Disordered" evidence="1">
    <location>
        <begin position="204"/>
        <end position="244"/>
    </location>
</feature>
<keyword evidence="3" id="KW-1185">Reference proteome</keyword>
<feature type="compositionally biased region" description="Basic and acidic residues" evidence="1">
    <location>
        <begin position="403"/>
        <end position="414"/>
    </location>
</feature>
<protein>
    <submittedName>
        <fullName evidence="2">Uncharacterized protein</fullName>
    </submittedName>
</protein>
<name>K0TNA7_THAOC</name>
<evidence type="ECO:0000256" key="1">
    <source>
        <dbReference type="SAM" id="MobiDB-lite"/>
    </source>
</evidence>
<dbReference type="Proteomes" id="UP000266841">
    <property type="component" value="Unassembled WGS sequence"/>
</dbReference>
<feature type="region of interest" description="Disordered" evidence="1">
    <location>
        <begin position="403"/>
        <end position="450"/>
    </location>
</feature>
<proteinExistence type="predicted"/>
<gene>
    <name evidence="2" type="ORF">THAOC_01212</name>
</gene>
<dbReference type="EMBL" id="AGNL01001456">
    <property type="protein sequence ID" value="EJK76986.1"/>
    <property type="molecule type" value="Genomic_DNA"/>
</dbReference>
<dbReference type="AlphaFoldDB" id="K0TNA7"/>
<sequence>GQPRVKGDKDISSLCIMDQDEVAALAQAITSISRAKDAAEGAAKGRAVLMKTMLTHEQDLMTKMLSFAPEFQHADRLMEVMRTQDHLLANSLNNRVSFSSALSKSYDFGDAEVNTLARNLANGYWKSSGTKSKKKLLFKNNLAEIEGRLTSELGAELPEKVKQHFQSLVAGRQERHDALGVKQKARAAKDHATAVAEWAKKKSEASEARSVIDDPQADRRSVEAARKKLKKDEEKRAKDCQRSRSRRIAMKDLQCKHLEAARARNANEPGAEDEYRKVDEKLKKATTSAGTFSCVTLFHPAACRHEDHRPLLLCGARREEGDEGRETELRADDHVELRELAGRRVVESAPAAARGGGLDAVIIPFVSPPGLWNLRFTTPRTFPGPDPTVPPSQHRFRESFHFPRDRGADQDAPSRDAVPSRPGPGLVRTNDGQGGVDVRGGGGRGRNGAVAVPLEVPGRVRVLSSRDEGGVGAVSRDGAGLALVDDAALGGGGGHDERDLISGLDTREVVLVLVLGTAAGDEVQGAKGGRGRIGRNGASAAAVHCPALLIIRKARVGSVEATEAAERPGLASVGYLLQRACGDGD</sequence>
<evidence type="ECO:0000313" key="2">
    <source>
        <dbReference type="EMBL" id="EJK76986.1"/>
    </source>
</evidence>
<feature type="compositionally biased region" description="Gly residues" evidence="1">
    <location>
        <begin position="432"/>
        <end position="446"/>
    </location>
</feature>
<comment type="caution">
    <text evidence="2">The sequence shown here is derived from an EMBL/GenBank/DDBJ whole genome shotgun (WGS) entry which is preliminary data.</text>
</comment>
<reference evidence="2 3" key="1">
    <citation type="journal article" date="2012" name="Genome Biol.">
        <title>Genome and low-iron response of an oceanic diatom adapted to chronic iron limitation.</title>
        <authorList>
            <person name="Lommer M."/>
            <person name="Specht M."/>
            <person name="Roy A.S."/>
            <person name="Kraemer L."/>
            <person name="Andreson R."/>
            <person name="Gutowska M.A."/>
            <person name="Wolf J."/>
            <person name="Bergner S.V."/>
            <person name="Schilhabel M.B."/>
            <person name="Klostermeier U.C."/>
            <person name="Beiko R.G."/>
            <person name="Rosenstiel P."/>
            <person name="Hippler M."/>
            <person name="Laroche J."/>
        </authorList>
    </citation>
    <scope>NUCLEOTIDE SEQUENCE [LARGE SCALE GENOMIC DNA]</scope>
    <source>
        <strain evidence="2 3">CCMP1005</strain>
    </source>
</reference>
<evidence type="ECO:0000313" key="3">
    <source>
        <dbReference type="Proteomes" id="UP000266841"/>
    </source>
</evidence>
<accession>K0TNA7</accession>
<feature type="non-terminal residue" evidence="2">
    <location>
        <position position="1"/>
    </location>
</feature>
<feature type="compositionally biased region" description="Basic and acidic residues" evidence="1">
    <location>
        <begin position="204"/>
        <end position="242"/>
    </location>
</feature>
<organism evidence="2 3">
    <name type="scientific">Thalassiosira oceanica</name>
    <name type="common">Marine diatom</name>
    <dbReference type="NCBI Taxonomy" id="159749"/>
    <lineage>
        <taxon>Eukaryota</taxon>
        <taxon>Sar</taxon>
        <taxon>Stramenopiles</taxon>
        <taxon>Ochrophyta</taxon>
        <taxon>Bacillariophyta</taxon>
        <taxon>Coscinodiscophyceae</taxon>
        <taxon>Thalassiosirophycidae</taxon>
        <taxon>Thalassiosirales</taxon>
        <taxon>Thalassiosiraceae</taxon>
        <taxon>Thalassiosira</taxon>
    </lineage>
</organism>